<gene>
    <name evidence="6" type="ORF">EGW08_016519</name>
</gene>
<evidence type="ECO:0008006" key="8">
    <source>
        <dbReference type="Google" id="ProtNLM"/>
    </source>
</evidence>
<keyword evidence="1" id="KW-1202">Platelet aggregation activating toxin</keyword>
<keyword evidence="5" id="KW-0472">Membrane</keyword>
<accession>A0A3S0ZIP7</accession>
<dbReference type="AlphaFoldDB" id="A0A3S0ZIP7"/>
<keyword evidence="1" id="KW-1199">Hemostasis impairing toxin</keyword>
<dbReference type="Pfam" id="PF01019">
    <property type="entry name" value="G_glu_transpept"/>
    <property type="match status" value="1"/>
</dbReference>
<keyword evidence="7" id="KW-1185">Reference proteome</keyword>
<dbReference type="PRINTS" id="PR01210">
    <property type="entry name" value="GGTRANSPTASE"/>
</dbReference>
<dbReference type="EMBL" id="RQTK01000717">
    <property type="protein sequence ID" value="RUS75704.1"/>
    <property type="molecule type" value="Genomic_DNA"/>
</dbReference>
<feature type="region of interest" description="Disordered" evidence="4">
    <location>
        <begin position="37"/>
        <end position="62"/>
    </location>
</feature>
<dbReference type="Gene3D" id="3.60.20.40">
    <property type="match status" value="1"/>
</dbReference>
<dbReference type="FunFam" id="3.60.20.40:FF:000001">
    <property type="entry name" value="Gamma-glutamyltranspeptidase 1"/>
    <property type="match status" value="1"/>
</dbReference>
<feature type="binding site" evidence="3">
    <location>
        <position position="452"/>
    </location>
    <ligand>
        <name>L-glutamate</name>
        <dbReference type="ChEBI" id="CHEBI:29985"/>
    </ligand>
</feature>
<dbReference type="InterPro" id="IPR043137">
    <property type="entry name" value="GGT_ssub_C"/>
</dbReference>
<sequence length="598" mass="63811">MGEQRSSSKRPVVIAILIGAVLVAVGLAVGLAIGLKDDDSSSSSSSSSSNGGGTPSTSKYKSSTGTYEYAAVVADSAVCSQIGTDILGRKRGNAVDAAVASAFCTGLLNAHSAGIGGGSFIIIYDSEKKEWYAVDSRETAAGASHRDMFAGEGMLEKSLKGGLASGVPGEVMGLWEVHRRLGKLPWADVVRPSTKLCQSGVPLTTAVRTAVTMYLTNRSDYSYYFDDNNNVKPVGSLIKMPLLAQTFQIIESDPASFYNGSLAEKIVEDLKDEGGIITLEDLKSYRPKWSTPTKLALPGGYTVYSIPAPGSGPVLSYILNILAGYKMSPSSIADEESKILTYHRIIEAFKFAYGKRTDMGDEDFVDIQELVKNMTMPSFGEATRSLIDDAKTEKAAYYHPSGALQEDHGTTQISILDGEGNAVSITGTINTYFGSKVKGSRTGIVFNNEMNDFSVPNTTNYFGLPASPANFIAPGKRPMSSMSPAIVWDSNTNKVRMVTGASGGSKITSSTAMNIIDVLWLGLSLPEAIDHPRMHHQLIPEYVQVEEAFPKDLEEGLKAKGHEFSKQTGFSVVQAIDVTAEGIVGTADFRKGGEPRGL</sequence>
<dbReference type="PANTHER" id="PTHR11686">
    <property type="entry name" value="GAMMA GLUTAMYL TRANSPEPTIDASE"/>
    <property type="match status" value="1"/>
</dbReference>
<dbReference type="Proteomes" id="UP000271974">
    <property type="component" value="Unassembled WGS sequence"/>
</dbReference>
<evidence type="ECO:0000256" key="1">
    <source>
        <dbReference type="ARBA" id="ARBA00084097"/>
    </source>
</evidence>
<evidence type="ECO:0000313" key="7">
    <source>
        <dbReference type="Proteomes" id="UP000271974"/>
    </source>
</evidence>
<feature type="binding site" evidence="3">
    <location>
        <begin position="428"/>
        <end position="430"/>
    </location>
    <ligand>
        <name>L-glutamate</name>
        <dbReference type="ChEBI" id="CHEBI:29985"/>
    </ligand>
</feature>
<dbReference type="STRING" id="188477.A0A3S0ZIP7"/>
<evidence type="ECO:0000256" key="5">
    <source>
        <dbReference type="SAM" id="Phobius"/>
    </source>
</evidence>
<protein>
    <recommendedName>
        <fullName evidence="8">Gamma-glutamyltransferase</fullName>
    </recommendedName>
</protein>
<name>A0A3S0ZIP7_ELYCH</name>
<comment type="caution">
    <text evidence="6">The sequence shown here is derived from an EMBL/GenBank/DDBJ whole genome shotgun (WGS) entry which is preliminary data.</text>
</comment>
<feature type="compositionally biased region" description="Low complexity" evidence="4">
    <location>
        <begin position="41"/>
        <end position="62"/>
    </location>
</feature>
<dbReference type="GO" id="GO:0005886">
    <property type="term" value="C:plasma membrane"/>
    <property type="evidence" value="ECO:0007669"/>
    <property type="project" value="TreeGrafter"/>
</dbReference>
<organism evidence="6 7">
    <name type="scientific">Elysia chlorotica</name>
    <name type="common">Eastern emerald elysia</name>
    <name type="synonym">Sea slug</name>
    <dbReference type="NCBI Taxonomy" id="188477"/>
    <lineage>
        <taxon>Eukaryota</taxon>
        <taxon>Metazoa</taxon>
        <taxon>Spiralia</taxon>
        <taxon>Lophotrochozoa</taxon>
        <taxon>Mollusca</taxon>
        <taxon>Gastropoda</taxon>
        <taxon>Heterobranchia</taxon>
        <taxon>Euthyneura</taxon>
        <taxon>Panpulmonata</taxon>
        <taxon>Sacoglossa</taxon>
        <taxon>Placobranchoidea</taxon>
        <taxon>Plakobranchidae</taxon>
        <taxon>Elysia</taxon>
    </lineage>
</organism>
<dbReference type="SUPFAM" id="SSF56235">
    <property type="entry name" value="N-terminal nucleophile aminohydrolases (Ntn hydrolases)"/>
    <property type="match status" value="1"/>
</dbReference>
<dbReference type="PANTHER" id="PTHR11686:SF9">
    <property type="entry name" value="RE13973P"/>
    <property type="match status" value="1"/>
</dbReference>
<feature type="binding site" evidence="3">
    <location>
        <position position="504"/>
    </location>
    <ligand>
        <name>L-glutamate</name>
        <dbReference type="ChEBI" id="CHEBI:29985"/>
    </ligand>
</feature>
<evidence type="ECO:0000256" key="4">
    <source>
        <dbReference type="SAM" id="MobiDB-lite"/>
    </source>
</evidence>
<keyword evidence="1" id="KW-0800">Toxin</keyword>
<keyword evidence="5" id="KW-0812">Transmembrane</keyword>
<evidence type="ECO:0000256" key="3">
    <source>
        <dbReference type="PIRSR" id="PIRSR600101-2"/>
    </source>
</evidence>
<feature type="transmembrane region" description="Helical" evidence="5">
    <location>
        <begin position="12"/>
        <end position="35"/>
    </location>
</feature>
<dbReference type="GO" id="GO:0006751">
    <property type="term" value="P:glutathione catabolic process"/>
    <property type="evidence" value="ECO:0007669"/>
    <property type="project" value="InterPro"/>
</dbReference>
<dbReference type="GO" id="GO:0036374">
    <property type="term" value="F:glutathione hydrolase activity"/>
    <property type="evidence" value="ECO:0007669"/>
    <property type="project" value="InterPro"/>
</dbReference>
<dbReference type="InterPro" id="IPR043138">
    <property type="entry name" value="GGT_lsub"/>
</dbReference>
<feature type="binding site" evidence="3">
    <location>
        <position position="137"/>
    </location>
    <ligand>
        <name>L-glutamate</name>
        <dbReference type="ChEBI" id="CHEBI:29985"/>
    </ligand>
</feature>
<dbReference type="OrthoDB" id="1081007at2759"/>
<proteinExistence type="predicted"/>
<dbReference type="InterPro" id="IPR029055">
    <property type="entry name" value="Ntn_hydrolases_N"/>
</dbReference>
<dbReference type="InterPro" id="IPR000101">
    <property type="entry name" value="GGT_peptidase"/>
</dbReference>
<keyword evidence="5" id="KW-1133">Transmembrane helix</keyword>
<reference evidence="6 7" key="1">
    <citation type="submission" date="2019-01" db="EMBL/GenBank/DDBJ databases">
        <title>A draft genome assembly of the solar-powered sea slug Elysia chlorotica.</title>
        <authorList>
            <person name="Cai H."/>
            <person name="Li Q."/>
            <person name="Fang X."/>
            <person name="Li J."/>
            <person name="Curtis N.E."/>
            <person name="Altenburger A."/>
            <person name="Shibata T."/>
            <person name="Feng M."/>
            <person name="Maeda T."/>
            <person name="Schwartz J.A."/>
            <person name="Shigenobu S."/>
            <person name="Lundholm N."/>
            <person name="Nishiyama T."/>
            <person name="Yang H."/>
            <person name="Hasebe M."/>
            <person name="Li S."/>
            <person name="Pierce S.K."/>
            <person name="Wang J."/>
        </authorList>
    </citation>
    <scope>NUCLEOTIDE SEQUENCE [LARGE SCALE GENOMIC DNA]</scope>
    <source>
        <strain evidence="6">EC2010</strain>
        <tissue evidence="6">Whole organism of an adult</tissue>
    </source>
</reference>
<feature type="binding site" evidence="3">
    <location>
        <begin position="480"/>
        <end position="481"/>
    </location>
    <ligand>
        <name>L-glutamate</name>
        <dbReference type="ChEBI" id="CHEBI:29985"/>
    </ligand>
</feature>
<evidence type="ECO:0000313" key="6">
    <source>
        <dbReference type="EMBL" id="RUS75704.1"/>
    </source>
</evidence>
<dbReference type="NCBIfam" id="TIGR00066">
    <property type="entry name" value="g_glut_trans"/>
    <property type="match status" value="1"/>
</dbReference>
<evidence type="ECO:0000256" key="2">
    <source>
        <dbReference type="PIRSR" id="PIRSR600101-1"/>
    </source>
</evidence>
<dbReference type="Gene3D" id="1.10.246.130">
    <property type="match status" value="1"/>
</dbReference>
<feature type="active site" description="Nucleophile" evidence="2">
    <location>
        <position position="410"/>
    </location>
</feature>
<dbReference type="FunFam" id="1.10.246.130:FF:000002">
    <property type="entry name" value="glutathione hydrolase 1 proenzyme"/>
    <property type="match status" value="1"/>
</dbReference>